<dbReference type="InterPro" id="IPR032254">
    <property type="entry name" value="DUF4828"/>
</dbReference>
<evidence type="ECO:0008006" key="3">
    <source>
        <dbReference type="Google" id="ProtNLM"/>
    </source>
</evidence>
<organism evidence="1 2">
    <name type="scientific">Jeotgalibaca dankookensis</name>
    <dbReference type="NCBI Taxonomy" id="708126"/>
    <lineage>
        <taxon>Bacteria</taxon>
        <taxon>Bacillati</taxon>
        <taxon>Bacillota</taxon>
        <taxon>Bacilli</taxon>
        <taxon>Lactobacillales</taxon>
        <taxon>Carnobacteriaceae</taxon>
        <taxon>Jeotgalibaca</taxon>
    </lineage>
</organism>
<keyword evidence="2" id="KW-1185">Reference proteome</keyword>
<gene>
    <name evidence="1" type="ORF">BW727_101118</name>
</gene>
<name>A0A1S6IPM3_9LACT</name>
<dbReference type="EMBL" id="CP019728">
    <property type="protein sequence ID" value="AQS53486.1"/>
    <property type="molecule type" value="Genomic_DNA"/>
</dbReference>
<evidence type="ECO:0000313" key="1">
    <source>
        <dbReference type="EMBL" id="AQS53486.1"/>
    </source>
</evidence>
<sequence length="123" mass="13991">MNMKRISKQLLVGLSLGIGILPIMTKMNRSALKKKPPTPLSLYDLCGEWLSADENTLSIDNEARVFFNLEQIHLIKISGQANTLALQDKFGYFITIEKTTEDTLIYYDEAEDVSITFMRKRSS</sequence>
<evidence type="ECO:0000313" key="2">
    <source>
        <dbReference type="Proteomes" id="UP000188993"/>
    </source>
</evidence>
<proteinExistence type="predicted"/>
<reference evidence="1 2" key="1">
    <citation type="journal article" date="2014" name="Int. J. Syst. Evol. Microbiol.">
        <title>Jeotgalibaca dankookensis gen. nov., sp. nov., a member of the family Carnobacteriaceae, isolated from seujeot (Korean traditional food).</title>
        <authorList>
            <person name="Lee D.G."/>
            <person name="Trujillo M.E."/>
            <person name="Kang H."/>
            <person name="Ahn T.Y."/>
        </authorList>
    </citation>
    <scope>NUCLEOTIDE SEQUENCE [LARGE SCALE GENOMIC DNA]</scope>
    <source>
        <strain evidence="1 2">EX-07</strain>
    </source>
</reference>
<dbReference type="AlphaFoldDB" id="A0A1S6IPM3"/>
<protein>
    <recommendedName>
        <fullName evidence="3">DUF4828 domain-containing protein</fullName>
    </recommendedName>
</protein>
<dbReference type="Pfam" id="PF16110">
    <property type="entry name" value="DUF4828"/>
    <property type="match status" value="1"/>
</dbReference>
<dbReference type="KEGG" id="jda:BW727_101118"/>
<dbReference type="Proteomes" id="UP000188993">
    <property type="component" value="Chromosome"/>
</dbReference>
<dbReference type="RefSeq" id="WP_062469056.1">
    <property type="nucleotide sequence ID" value="NZ_BBYN01000010.1"/>
</dbReference>
<accession>A0A1S6IPM3</accession>